<dbReference type="InterPro" id="IPR029063">
    <property type="entry name" value="SAM-dependent_MTases_sf"/>
</dbReference>
<name>A0ABS5EVQ8_9PROT</name>
<dbReference type="EMBL" id="JAAGBB010000008">
    <property type="protein sequence ID" value="MBR0664381.1"/>
    <property type="molecule type" value="Genomic_DNA"/>
</dbReference>
<reference evidence="3" key="1">
    <citation type="journal article" date="2021" name="Syst. Appl. Microbiol.">
        <title>Roseomonas hellenica sp. nov., isolated from roots of wild-growing Alkanna tinctoria.</title>
        <authorList>
            <person name="Rat A."/>
            <person name="Naranjo H.D."/>
            <person name="Lebbe L."/>
            <person name="Cnockaert M."/>
            <person name="Krigas N."/>
            <person name="Grigoriadou K."/>
            <person name="Maloupa E."/>
            <person name="Willems A."/>
        </authorList>
    </citation>
    <scope>NUCLEOTIDE SEQUENCE [LARGE SCALE GENOMIC DNA]</scope>
    <source>
        <strain evidence="3">LMG 31523</strain>
    </source>
</reference>
<dbReference type="Proteomes" id="UP001196870">
    <property type="component" value="Unassembled WGS sequence"/>
</dbReference>
<feature type="compositionally biased region" description="Basic residues" evidence="1">
    <location>
        <begin position="268"/>
        <end position="279"/>
    </location>
</feature>
<gene>
    <name evidence="2" type="ORF">GXW71_08440</name>
</gene>
<dbReference type="Gene3D" id="3.40.50.150">
    <property type="entry name" value="Vaccinia Virus protein VP39"/>
    <property type="match status" value="1"/>
</dbReference>
<protein>
    <recommendedName>
        <fullName evidence="4">Protein-L-isoaspartate O-methyltransferase</fullName>
    </recommendedName>
</protein>
<comment type="caution">
    <text evidence="2">The sequence shown here is derived from an EMBL/GenBank/DDBJ whole genome shotgun (WGS) entry which is preliminary data.</text>
</comment>
<dbReference type="Pfam" id="PF01135">
    <property type="entry name" value="PCMT"/>
    <property type="match status" value="1"/>
</dbReference>
<proteinExistence type="predicted"/>
<organism evidence="2 3">
    <name type="scientific">Plastoroseomonas hellenica</name>
    <dbReference type="NCBI Taxonomy" id="2687306"/>
    <lineage>
        <taxon>Bacteria</taxon>
        <taxon>Pseudomonadati</taxon>
        <taxon>Pseudomonadota</taxon>
        <taxon>Alphaproteobacteria</taxon>
        <taxon>Acetobacterales</taxon>
        <taxon>Acetobacteraceae</taxon>
        <taxon>Plastoroseomonas</taxon>
    </lineage>
</organism>
<sequence length="321" mass="33678">MAARSLADLEALGLDNVKVVTGDGTRGFAADAPYDRAVVTAATWNVPTALLDQVVEGGRVLVPVELRSGDGCDVTVLERRGPSLVDGRAVPGWFVPLLGDGQNHRATAPSMLPHGEPTAHFALPLGEAGHGPIAAAAAVFRAYLGRTEPGFVIRADGDLSWRPGMPMPPFGLAEADGSVAFWAAGELVTYGGRVAAERFARAYAPWAAALGLPGTGTFRLEVHHADAAPPAADGPSVEVRGENALLWRLRAGLGDWRLLTGPEQGRPSSKKRVKTRPRSQRSAWRYPDVLIAGSRTDPASCASSAVTSTLSICAARRKLSA</sequence>
<dbReference type="SUPFAM" id="SSF53335">
    <property type="entry name" value="S-adenosyl-L-methionine-dependent methyltransferases"/>
    <property type="match status" value="1"/>
</dbReference>
<accession>A0ABS5EVQ8</accession>
<evidence type="ECO:0000256" key="1">
    <source>
        <dbReference type="SAM" id="MobiDB-lite"/>
    </source>
</evidence>
<feature type="region of interest" description="Disordered" evidence="1">
    <location>
        <begin position="260"/>
        <end position="281"/>
    </location>
</feature>
<keyword evidence="3" id="KW-1185">Reference proteome</keyword>
<evidence type="ECO:0000313" key="3">
    <source>
        <dbReference type="Proteomes" id="UP001196870"/>
    </source>
</evidence>
<evidence type="ECO:0008006" key="4">
    <source>
        <dbReference type="Google" id="ProtNLM"/>
    </source>
</evidence>
<evidence type="ECO:0000313" key="2">
    <source>
        <dbReference type="EMBL" id="MBR0664381.1"/>
    </source>
</evidence>